<dbReference type="AlphaFoldDB" id="A0AAE0A8D6"/>
<dbReference type="GO" id="GO:0004807">
    <property type="term" value="F:triose-phosphate isomerase activity"/>
    <property type="evidence" value="ECO:0007669"/>
    <property type="project" value="InterPro"/>
</dbReference>
<reference evidence="1" key="1">
    <citation type="journal article" date="2023" name="Plant J.">
        <title>Genome sequences and population genomics provide insights into the demographic history, inbreeding, and mutation load of two 'living fossil' tree species of Dipteronia.</title>
        <authorList>
            <person name="Feng Y."/>
            <person name="Comes H.P."/>
            <person name="Chen J."/>
            <person name="Zhu S."/>
            <person name="Lu R."/>
            <person name="Zhang X."/>
            <person name="Li P."/>
            <person name="Qiu J."/>
            <person name="Olsen K.M."/>
            <person name="Qiu Y."/>
        </authorList>
    </citation>
    <scope>NUCLEOTIDE SEQUENCE</scope>
    <source>
        <strain evidence="1">NBL</strain>
    </source>
</reference>
<proteinExistence type="predicted"/>
<name>A0AAE0A8D6_9ROSI</name>
<dbReference type="EMBL" id="JANJYJ010000006">
    <property type="protein sequence ID" value="KAK3205614.1"/>
    <property type="molecule type" value="Genomic_DNA"/>
</dbReference>
<protein>
    <submittedName>
        <fullName evidence="1">Uncharacterized protein</fullName>
    </submittedName>
</protein>
<dbReference type="Gene3D" id="3.20.20.70">
    <property type="entry name" value="Aldolase class I"/>
    <property type="match status" value="1"/>
</dbReference>
<dbReference type="InterPro" id="IPR035990">
    <property type="entry name" value="TIM_sf"/>
</dbReference>
<dbReference type="InterPro" id="IPR013785">
    <property type="entry name" value="Aldolase_TIM"/>
</dbReference>
<dbReference type="SUPFAM" id="SSF51351">
    <property type="entry name" value="Triosephosphate isomerase (TIM)"/>
    <property type="match status" value="1"/>
</dbReference>
<dbReference type="Proteomes" id="UP001281410">
    <property type="component" value="Unassembled WGS sequence"/>
</dbReference>
<accession>A0AAE0A8D6</accession>
<comment type="caution">
    <text evidence="1">The sequence shown here is derived from an EMBL/GenBank/DDBJ whole genome shotgun (WGS) entry which is preliminary data.</text>
</comment>
<gene>
    <name evidence="1" type="ORF">Dsin_019660</name>
</gene>
<evidence type="ECO:0000313" key="2">
    <source>
        <dbReference type="Proteomes" id="UP001281410"/>
    </source>
</evidence>
<evidence type="ECO:0000313" key="1">
    <source>
        <dbReference type="EMBL" id="KAK3205614.1"/>
    </source>
</evidence>
<sequence>MLNYFHSFVANNGTSEKVKKIVTLNEVEVPSEDVVDMSLLAVYLVGGKVAYAVSQGLKVIASVRKTLEQQEYGSMVAVVTAQTKAIEDALNVINMIYGREITLSEIGFILQDIFRIPFLWCRFDVELRDTSGSIFATIFGQNAETFLSCSAKQLMEQTNEI</sequence>
<keyword evidence="2" id="KW-1185">Reference proteome</keyword>
<organism evidence="1 2">
    <name type="scientific">Dipteronia sinensis</name>
    <dbReference type="NCBI Taxonomy" id="43782"/>
    <lineage>
        <taxon>Eukaryota</taxon>
        <taxon>Viridiplantae</taxon>
        <taxon>Streptophyta</taxon>
        <taxon>Embryophyta</taxon>
        <taxon>Tracheophyta</taxon>
        <taxon>Spermatophyta</taxon>
        <taxon>Magnoliopsida</taxon>
        <taxon>eudicotyledons</taxon>
        <taxon>Gunneridae</taxon>
        <taxon>Pentapetalae</taxon>
        <taxon>rosids</taxon>
        <taxon>malvids</taxon>
        <taxon>Sapindales</taxon>
        <taxon>Sapindaceae</taxon>
        <taxon>Hippocastanoideae</taxon>
        <taxon>Acereae</taxon>
        <taxon>Dipteronia</taxon>
    </lineage>
</organism>